<dbReference type="InterPro" id="IPR011990">
    <property type="entry name" value="TPR-like_helical_dom_sf"/>
</dbReference>
<reference evidence="9 10" key="1">
    <citation type="submission" date="2015-01" db="EMBL/GenBank/DDBJ databases">
        <title>Vibrio sp. C1 JCM 19231 whole genome shotgun sequence.</title>
        <authorList>
            <person name="Sawabe T."/>
            <person name="Meirelles P."/>
            <person name="Feng G."/>
            <person name="Sayaka M."/>
            <person name="Hattori M."/>
            <person name="Ohkuma M."/>
        </authorList>
    </citation>
    <scope>NUCLEOTIDE SEQUENCE [LARGE SCALE GENOMIC DNA]</scope>
    <source>
        <strain evidence="10">JCM 19231</strain>
    </source>
</reference>
<dbReference type="Gene3D" id="1.25.40.10">
    <property type="entry name" value="Tetratricopeptide repeat domain"/>
    <property type="match status" value="1"/>
</dbReference>
<dbReference type="AlphaFoldDB" id="A0A0B8NSW1"/>
<proteinExistence type="predicted"/>
<keyword evidence="4 5" id="KW-0802">TPR repeat</keyword>
<feature type="transmembrane region" description="Helical" evidence="6">
    <location>
        <begin position="92"/>
        <end position="110"/>
    </location>
</feature>
<dbReference type="NCBIfam" id="TIGR03142">
    <property type="entry name" value="cytochro_ccmI"/>
    <property type="match status" value="1"/>
</dbReference>
<dbReference type="GO" id="GO:0016829">
    <property type="term" value="F:lyase activity"/>
    <property type="evidence" value="ECO:0007669"/>
    <property type="project" value="UniProtKB-KW"/>
</dbReference>
<sequence>MTIFWIVTLVIVLLSALLIVIPLTRHKVANDAERRDELNKAIYRERVAELEVEDDEGIVVNRDELITDLKQSLLDDIPENQQLAAKELNSPILVAVVSAVLLFGVSYGFYAKFGAIDEVKNWQEVSASLPELSKKLMNPSSEGMTEQEMKDLTLALRTSLHRNGDDATGWLLLGRIGLANRDVETAIGAMERARKLEPKDPDIQLGLAQALTMSADPVDQTQADRLLKDLLHRDYVDVRVLSLLAFTAFEKQDYKSAIRYWRGMQQMIGPEDSRYEMLERSIASAQRAMGDTSAALPGAVRIEVSLNDQVEMPEQGVLIVSVHRSDGSPMPVAAARFGLGSFPRTIMMDDGNSMMEGQKLSDLDEFIVRARIDTDGNVGTRDGDWYGESAITAQGGQATLEINQRY</sequence>
<dbReference type="PROSITE" id="PS50005">
    <property type="entry name" value="TPR"/>
    <property type="match status" value="1"/>
</dbReference>
<evidence type="ECO:0000256" key="6">
    <source>
        <dbReference type="SAM" id="Phobius"/>
    </source>
</evidence>
<dbReference type="EMBL" id="BBRZ01000060">
    <property type="protein sequence ID" value="GAM57645.1"/>
    <property type="molecule type" value="Genomic_DNA"/>
</dbReference>
<dbReference type="PANTHER" id="PTHR47870:SF2">
    <property type="entry name" value="FORMATE-DEPENDENT NITRITE REDUCTASE COMPLEX SUBUNIT NRFF"/>
    <property type="match status" value="1"/>
</dbReference>
<comment type="subcellular location">
    <subcellularLocation>
        <location evidence="1">Cell envelope</location>
    </subcellularLocation>
</comment>
<evidence type="ECO:0000256" key="3">
    <source>
        <dbReference type="ARBA" id="ARBA00022748"/>
    </source>
</evidence>
<dbReference type="PANTHER" id="PTHR47870">
    <property type="entry name" value="CYTOCHROME C-TYPE BIOGENESIS PROTEIN CCMH"/>
    <property type="match status" value="1"/>
</dbReference>
<evidence type="ECO:0000259" key="7">
    <source>
        <dbReference type="Pfam" id="PF23892"/>
    </source>
</evidence>
<dbReference type="Proteomes" id="UP000031671">
    <property type="component" value="Unassembled WGS sequence"/>
</dbReference>
<dbReference type="GO" id="GO:0017004">
    <property type="term" value="P:cytochrome complex assembly"/>
    <property type="evidence" value="ECO:0007669"/>
    <property type="project" value="UniProtKB-KW"/>
</dbReference>
<dbReference type="InterPro" id="IPR019734">
    <property type="entry name" value="TPR_rpt"/>
</dbReference>
<evidence type="ECO:0000313" key="9">
    <source>
        <dbReference type="EMBL" id="GAM57645.1"/>
    </source>
</evidence>
<evidence type="ECO:0000259" key="8">
    <source>
        <dbReference type="Pfam" id="PF23914"/>
    </source>
</evidence>
<evidence type="ECO:0000313" key="10">
    <source>
        <dbReference type="Proteomes" id="UP000031671"/>
    </source>
</evidence>
<keyword evidence="10" id="KW-1185">Reference proteome</keyword>
<protein>
    <submittedName>
        <fullName evidence="9">Cytochrome c heme lyase subunit ccmH</fullName>
    </submittedName>
</protein>
<keyword evidence="2" id="KW-0677">Repeat</keyword>
<dbReference type="InterPro" id="IPR056413">
    <property type="entry name" value="TPR_CcmH_CycH"/>
</dbReference>
<dbReference type="Pfam" id="PF23892">
    <property type="entry name" value="Ig_CycH"/>
    <property type="match status" value="1"/>
</dbReference>
<dbReference type="InterPro" id="IPR017560">
    <property type="entry name" value="Cyt_c_biogenesis_CcmI"/>
</dbReference>
<organism evidence="9 10">
    <name type="scientific">Vibrio ishigakensis</name>
    <dbReference type="NCBI Taxonomy" id="1481914"/>
    <lineage>
        <taxon>Bacteria</taxon>
        <taxon>Pseudomonadati</taxon>
        <taxon>Pseudomonadota</taxon>
        <taxon>Gammaproteobacteria</taxon>
        <taxon>Vibrionales</taxon>
        <taxon>Vibrionaceae</taxon>
        <taxon>Vibrio</taxon>
    </lineage>
</organism>
<keyword evidence="3" id="KW-0201">Cytochrome c-type biogenesis</keyword>
<name>A0A0B8NSW1_9VIBR</name>
<dbReference type="GO" id="GO:0005886">
    <property type="term" value="C:plasma membrane"/>
    <property type="evidence" value="ECO:0007669"/>
    <property type="project" value="TreeGrafter"/>
</dbReference>
<dbReference type="Pfam" id="PF23914">
    <property type="entry name" value="TPR_CcmH_CycH"/>
    <property type="match status" value="1"/>
</dbReference>
<feature type="domain" description="Cytochrome c-type biogenesis protein H TPR" evidence="8">
    <location>
        <begin position="118"/>
        <end position="275"/>
    </location>
</feature>
<feature type="transmembrane region" description="Helical" evidence="6">
    <location>
        <begin position="6"/>
        <end position="24"/>
    </location>
</feature>
<evidence type="ECO:0000256" key="2">
    <source>
        <dbReference type="ARBA" id="ARBA00022737"/>
    </source>
</evidence>
<keyword evidence="9" id="KW-0456">Lyase</keyword>
<dbReference type="InterPro" id="IPR056412">
    <property type="entry name" value="Ig_CycH"/>
</dbReference>
<evidence type="ECO:0000256" key="1">
    <source>
        <dbReference type="ARBA" id="ARBA00004196"/>
    </source>
</evidence>
<evidence type="ECO:0000256" key="5">
    <source>
        <dbReference type="PROSITE-ProRule" id="PRU00339"/>
    </source>
</evidence>
<dbReference type="RefSeq" id="WP_261833512.1">
    <property type="nucleotide sequence ID" value="NZ_AP024881.1"/>
</dbReference>
<feature type="domain" description="Cytochrome c-type biogenesis protein H Ig-like" evidence="7">
    <location>
        <begin position="300"/>
        <end position="402"/>
    </location>
</feature>
<evidence type="ECO:0000256" key="4">
    <source>
        <dbReference type="ARBA" id="ARBA00022803"/>
    </source>
</evidence>
<keyword evidence="6" id="KW-0472">Membrane</keyword>
<dbReference type="InterPro" id="IPR051263">
    <property type="entry name" value="C-type_cytochrome_biogenesis"/>
</dbReference>
<keyword evidence="6" id="KW-1133">Transmembrane helix</keyword>
<reference evidence="9 10" key="2">
    <citation type="submission" date="2015-01" db="EMBL/GenBank/DDBJ databases">
        <authorList>
            <consortium name="NBRP consortium"/>
            <person name="Sawabe T."/>
            <person name="Meirelles P."/>
            <person name="Feng G."/>
            <person name="Sayaka M."/>
            <person name="Hattori M."/>
            <person name="Ohkuma M."/>
        </authorList>
    </citation>
    <scope>NUCLEOTIDE SEQUENCE [LARGE SCALE GENOMIC DNA]</scope>
    <source>
        <strain evidence="10">JCM 19231</strain>
    </source>
</reference>
<gene>
    <name evidence="9" type="ORF">JCM19231_4897</name>
</gene>
<dbReference type="SUPFAM" id="SSF48452">
    <property type="entry name" value="TPR-like"/>
    <property type="match status" value="1"/>
</dbReference>
<dbReference type="GO" id="GO:0030313">
    <property type="term" value="C:cell envelope"/>
    <property type="evidence" value="ECO:0007669"/>
    <property type="project" value="UniProtKB-SubCell"/>
</dbReference>
<accession>A0A0B8NSW1</accession>
<comment type="caution">
    <text evidence="9">The sequence shown here is derived from an EMBL/GenBank/DDBJ whole genome shotgun (WGS) entry which is preliminary data.</text>
</comment>
<feature type="repeat" description="TPR" evidence="5">
    <location>
        <begin position="167"/>
        <end position="200"/>
    </location>
</feature>
<keyword evidence="6" id="KW-0812">Transmembrane</keyword>